<dbReference type="AlphaFoldDB" id="T0Q2G8"/>
<evidence type="ECO:0008006" key="4">
    <source>
        <dbReference type="Google" id="ProtNLM"/>
    </source>
</evidence>
<evidence type="ECO:0000313" key="3">
    <source>
        <dbReference type="Proteomes" id="UP000030762"/>
    </source>
</evidence>
<evidence type="ECO:0000313" key="2">
    <source>
        <dbReference type="EMBL" id="EQC32014.1"/>
    </source>
</evidence>
<feature type="chain" id="PRO_5004582967" description="Elicitin" evidence="1">
    <location>
        <begin position="20"/>
        <end position="238"/>
    </location>
</feature>
<dbReference type="OMA" id="WANCTNA"/>
<dbReference type="GeneID" id="19950940"/>
<feature type="signal peptide" evidence="1">
    <location>
        <begin position="1"/>
        <end position="19"/>
    </location>
</feature>
<organism evidence="2 3">
    <name type="scientific">Saprolegnia diclina (strain VS20)</name>
    <dbReference type="NCBI Taxonomy" id="1156394"/>
    <lineage>
        <taxon>Eukaryota</taxon>
        <taxon>Sar</taxon>
        <taxon>Stramenopiles</taxon>
        <taxon>Oomycota</taxon>
        <taxon>Saprolegniomycetes</taxon>
        <taxon>Saprolegniales</taxon>
        <taxon>Saprolegniaceae</taxon>
        <taxon>Saprolegnia</taxon>
    </lineage>
</organism>
<gene>
    <name evidence="2" type="ORF">SDRG_10213</name>
</gene>
<dbReference type="RefSeq" id="XP_008614416.1">
    <property type="nucleotide sequence ID" value="XM_008616194.1"/>
</dbReference>
<keyword evidence="1" id="KW-0732">Signal</keyword>
<dbReference type="EMBL" id="JH767165">
    <property type="protein sequence ID" value="EQC32014.1"/>
    <property type="molecule type" value="Genomic_DNA"/>
</dbReference>
<dbReference type="VEuPathDB" id="FungiDB:SDRG_10213"/>
<name>T0Q2G8_SAPDV</name>
<accession>T0Q2G8</accession>
<dbReference type="OrthoDB" id="10393509at2759"/>
<sequence length="238" mass="24875">MQLLLATAVAIITVHQVHSSTPTTNGGTCTQDDVTINSAVYDETVWANCTNAGATLQTTKLDGAESIQKLCASATCKSFVSLMETKVPNCVLAGDTPANSINLKTAFLMSYGCTPAAAGAPCTLIDTVTMMMAGSTPVWANCSTFLKLDADATIEKVMPDKTANATSLPTGFCTSTCPLFILSVMKALPSCTIGGMNISDPTTMYTLCPNVKPSAASTKSVFLWSYVVLLLTAFATHL</sequence>
<reference evidence="2 3" key="1">
    <citation type="submission" date="2012-04" db="EMBL/GenBank/DDBJ databases">
        <title>The Genome Sequence of Saprolegnia declina VS20.</title>
        <authorList>
            <consortium name="The Broad Institute Genome Sequencing Platform"/>
            <person name="Russ C."/>
            <person name="Nusbaum C."/>
            <person name="Tyler B."/>
            <person name="van West P."/>
            <person name="Dieguez-Uribeondo J."/>
            <person name="de Bruijn I."/>
            <person name="Tripathy S."/>
            <person name="Jiang R."/>
            <person name="Young S.K."/>
            <person name="Zeng Q."/>
            <person name="Gargeya S."/>
            <person name="Fitzgerald M."/>
            <person name="Haas B."/>
            <person name="Abouelleil A."/>
            <person name="Alvarado L."/>
            <person name="Arachchi H.M."/>
            <person name="Berlin A."/>
            <person name="Chapman S.B."/>
            <person name="Goldberg J."/>
            <person name="Griggs A."/>
            <person name="Gujja S."/>
            <person name="Hansen M."/>
            <person name="Howarth C."/>
            <person name="Imamovic A."/>
            <person name="Larimer J."/>
            <person name="McCowen C."/>
            <person name="Montmayeur A."/>
            <person name="Murphy C."/>
            <person name="Neiman D."/>
            <person name="Pearson M."/>
            <person name="Priest M."/>
            <person name="Roberts A."/>
            <person name="Saif S."/>
            <person name="Shea T."/>
            <person name="Sisk P."/>
            <person name="Sykes S."/>
            <person name="Wortman J."/>
            <person name="Nusbaum C."/>
            <person name="Birren B."/>
        </authorList>
    </citation>
    <scope>NUCLEOTIDE SEQUENCE [LARGE SCALE GENOMIC DNA]</scope>
    <source>
        <strain evidence="2 3">VS20</strain>
    </source>
</reference>
<keyword evidence="3" id="KW-1185">Reference proteome</keyword>
<evidence type="ECO:0000256" key="1">
    <source>
        <dbReference type="SAM" id="SignalP"/>
    </source>
</evidence>
<proteinExistence type="predicted"/>
<protein>
    <recommendedName>
        <fullName evidence="4">Elicitin</fullName>
    </recommendedName>
</protein>
<dbReference type="Proteomes" id="UP000030762">
    <property type="component" value="Unassembled WGS sequence"/>
</dbReference>
<dbReference type="InParanoid" id="T0Q2G8"/>